<feature type="transmembrane region" description="Helical" evidence="9">
    <location>
        <begin position="387"/>
        <end position="405"/>
    </location>
</feature>
<dbReference type="Pfam" id="PF02028">
    <property type="entry name" value="BCCT"/>
    <property type="match status" value="1"/>
</dbReference>
<feature type="region of interest" description="Disordered" evidence="8">
    <location>
        <begin position="623"/>
        <end position="673"/>
    </location>
</feature>
<keyword evidence="5 9" id="KW-0812">Transmembrane</keyword>
<keyword evidence="7 9" id="KW-0472">Membrane</keyword>
<feature type="transmembrane region" description="Helical" evidence="9">
    <location>
        <begin position="417"/>
        <end position="442"/>
    </location>
</feature>
<keyword evidence="4" id="KW-1003">Cell membrane</keyword>
<name>A0A3D4T1B9_9CORY</name>
<dbReference type="InterPro" id="IPR000060">
    <property type="entry name" value="BCCT_transptr"/>
</dbReference>
<dbReference type="AlphaFoldDB" id="A0A3D4T1B9"/>
<reference evidence="10 11" key="1">
    <citation type="journal article" date="2018" name="Nat. Biotechnol.">
        <title>A standardized bacterial taxonomy based on genome phylogeny substantially revises the tree of life.</title>
        <authorList>
            <person name="Parks D.H."/>
            <person name="Chuvochina M."/>
            <person name="Waite D.W."/>
            <person name="Rinke C."/>
            <person name="Skarshewski A."/>
            <person name="Chaumeil P.A."/>
            <person name="Hugenholtz P."/>
        </authorList>
    </citation>
    <scope>NUCLEOTIDE SEQUENCE [LARGE SCALE GENOMIC DNA]</scope>
    <source>
        <strain evidence="10">UBA11247</strain>
    </source>
</reference>
<dbReference type="PANTHER" id="PTHR30047:SF7">
    <property type="entry name" value="HIGH-AFFINITY CHOLINE TRANSPORT PROTEIN"/>
    <property type="match status" value="1"/>
</dbReference>
<feature type="transmembrane region" description="Helical" evidence="9">
    <location>
        <begin position="207"/>
        <end position="229"/>
    </location>
</feature>
<dbReference type="NCBIfam" id="TIGR00842">
    <property type="entry name" value="bcct"/>
    <property type="match status" value="1"/>
</dbReference>
<evidence type="ECO:0000313" key="10">
    <source>
        <dbReference type="EMBL" id="HCT15344.1"/>
    </source>
</evidence>
<dbReference type="PANTHER" id="PTHR30047">
    <property type="entry name" value="HIGH-AFFINITY CHOLINE TRANSPORT PROTEIN-RELATED"/>
    <property type="match status" value="1"/>
</dbReference>
<evidence type="ECO:0000313" key="11">
    <source>
        <dbReference type="Proteomes" id="UP000261739"/>
    </source>
</evidence>
<accession>A0A3D4T1B9</accession>
<proteinExistence type="inferred from homology"/>
<dbReference type="EMBL" id="DQID01000290">
    <property type="protein sequence ID" value="HCT15344.1"/>
    <property type="molecule type" value="Genomic_DNA"/>
</dbReference>
<feature type="transmembrane region" description="Helical" evidence="9">
    <location>
        <begin position="155"/>
        <end position="174"/>
    </location>
</feature>
<feature type="transmembrane region" description="Helical" evidence="9">
    <location>
        <begin position="541"/>
        <end position="561"/>
    </location>
</feature>
<feature type="transmembrane region" description="Helical" evidence="9">
    <location>
        <begin position="469"/>
        <end position="489"/>
    </location>
</feature>
<feature type="transmembrane region" description="Helical" evidence="9">
    <location>
        <begin position="330"/>
        <end position="353"/>
    </location>
</feature>
<evidence type="ECO:0000256" key="2">
    <source>
        <dbReference type="ARBA" id="ARBA00005658"/>
    </source>
</evidence>
<comment type="similarity">
    <text evidence="2">Belongs to the BCCT transporter (TC 2.A.15) family.</text>
</comment>
<organism evidence="10 11">
    <name type="scientific">Corynebacterium nuruki</name>
    <dbReference type="NCBI Taxonomy" id="1032851"/>
    <lineage>
        <taxon>Bacteria</taxon>
        <taxon>Bacillati</taxon>
        <taxon>Actinomycetota</taxon>
        <taxon>Actinomycetes</taxon>
        <taxon>Mycobacteriales</taxon>
        <taxon>Corynebacteriaceae</taxon>
        <taxon>Corynebacterium</taxon>
    </lineage>
</organism>
<feature type="compositionally biased region" description="Polar residues" evidence="8">
    <location>
        <begin position="1"/>
        <end position="13"/>
    </location>
</feature>
<dbReference type="GO" id="GO:0022857">
    <property type="term" value="F:transmembrane transporter activity"/>
    <property type="evidence" value="ECO:0007669"/>
    <property type="project" value="InterPro"/>
</dbReference>
<feature type="transmembrane region" description="Helical" evidence="9">
    <location>
        <begin position="299"/>
        <end position="318"/>
    </location>
</feature>
<evidence type="ECO:0000256" key="8">
    <source>
        <dbReference type="SAM" id="MobiDB-lite"/>
    </source>
</evidence>
<keyword evidence="3" id="KW-0813">Transport</keyword>
<evidence type="ECO:0000256" key="3">
    <source>
        <dbReference type="ARBA" id="ARBA00022448"/>
    </source>
</evidence>
<comment type="subcellular location">
    <subcellularLocation>
        <location evidence="1">Cell membrane</location>
        <topology evidence="1">Multi-pass membrane protein</topology>
    </subcellularLocation>
</comment>
<evidence type="ECO:0000256" key="7">
    <source>
        <dbReference type="ARBA" id="ARBA00023136"/>
    </source>
</evidence>
<dbReference type="GO" id="GO:0005886">
    <property type="term" value="C:plasma membrane"/>
    <property type="evidence" value="ECO:0007669"/>
    <property type="project" value="UniProtKB-SubCell"/>
</dbReference>
<keyword evidence="6 9" id="KW-1133">Transmembrane helix</keyword>
<feature type="transmembrane region" description="Helical" evidence="9">
    <location>
        <begin position="115"/>
        <end position="135"/>
    </location>
</feature>
<protein>
    <submittedName>
        <fullName evidence="10">Choline transporter</fullName>
    </submittedName>
</protein>
<dbReference type="Proteomes" id="UP000261739">
    <property type="component" value="Unassembled WGS sequence"/>
</dbReference>
<feature type="transmembrane region" description="Helical" evidence="9">
    <location>
        <begin position="257"/>
        <end position="279"/>
    </location>
</feature>
<evidence type="ECO:0000256" key="9">
    <source>
        <dbReference type="SAM" id="Phobius"/>
    </source>
</evidence>
<comment type="caution">
    <text evidence="10">The sequence shown here is derived from an EMBL/GenBank/DDBJ whole genome shotgun (WGS) entry which is preliminary data.</text>
</comment>
<feature type="transmembrane region" description="Helical" evidence="9">
    <location>
        <begin position="510"/>
        <end position="529"/>
    </location>
</feature>
<evidence type="ECO:0000256" key="5">
    <source>
        <dbReference type="ARBA" id="ARBA00022692"/>
    </source>
</evidence>
<evidence type="ECO:0000256" key="4">
    <source>
        <dbReference type="ARBA" id="ARBA00022475"/>
    </source>
</evidence>
<gene>
    <name evidence="10" type="ORF">DIW82_11350</name>
</gene>
<sequence>MTAMPASSDSTDTSDNPGHPGNPDDDNPPSPGATQRQGFLDQTRSTTVGIYPDDMHPGLVPGISVDELRTRFGLDKVVFGITAALIVAFILWGVIAPDSVGDTSSTMFSWAMENTGWLLNIVMILGLVIMIYLAFSRFGNINLGKDGESPEFSRFSWIAMMFGAGIGVGIFFFGPSEPLWHYLSPPPHTVDPETPESLHQALAQSHFHWGLAAWALYALVGGALAYSIYRRGRVSLMSSVFRSLFGDRHTDGVAGRLVDMMAIIATLFGTAATLGLSAIQIGEGVKIVSGASDVTNTVLILIMAVLTVCFIISAVSGVSRGIRYLSNLNITLTLGLVLFVFIAGPTLFLLNLIPSGIASYADNLIDMMGRSLSWGQDTLDFQAQWTAFYWAWWIAWTPFVGMFIARISRGRTLREFAVVTTLVPTFILILAFTVFGGTAIAFHRDGKAGFDGSGTSEQTLFSMFDHLPLSGVIPFIVIFVLAVFFITSADSASVVMGTLSSKGDPAPRKIIVVFWGLCMMGIAVVMLLAGGEDALSGLQNLTILIAIPFSVVLIGLVVAFLRDLATDPAAIRRAYAENAIHNAVVKGLEEHGDEFEIAVGRAEEGHGAGADFDSTASEVTDWYRRTDEDGNEVDYDYTSGEWGDGWSPDDARRDDIGDEDADGDPATPGLNRE</sequence>
<feature type="transmembrane region" description="Helical" evidence="9">
    <location>
        <begin position="77"/>
        <end position="95"/>
    </location>
</feature>
<feature type="region of interest" description="Disordered" evidence="8">
    <location>
        <begin position="1"/>
        <end position="39"/>
    </location>
</feature>
<evidence type="ECO:0000256" key="6">
    <source>
        <dbReference type="ARBA" id="ARBA00022989"/>
    </source>
</evidence>
<evidence type="ECO:0000256" key="1">
    <source>
        <dbReference type="ARBA" id="ARBA00004651"/>
    </source>
</evidence>